<feature type="region of interest" description="Disordered" evidence="1">
    <location>
        <begin position="36"/>
        <end position="58"/>
    </location>
</feature>
<evidence type="ECO:0000313" key="3">
    <source>
        <dbReference type="Proteomes" id="UP000075901"/>
    </source>
</evidence>
<accession>A0A182SN09</accession>
<organism evidence="2 3">
    <name type="scientific">Anopheles maculatus</name>
    <dbReference type="NCBI Taxonomy" id="74869"/>
    <lineage>
        <taxon>Eukaryota</taxon>
        <taxon>Metazoa</taxon>
        <taxon>Ecdysozoa</taxon>
        <taxon>Arthropoda</taxon>
        <taxon>Hexapoda</taxon>
        <taxon>Insecta</taxon>
        <taxon>Pterygota</taxon>
        <taxon>Neoptera</taxon>
        <taxon>Endopterygota</taxon>
        <taxon>Diptera</taxon>
        <taxon>Nematocera</taxon>
        <taxon>Culicoidea</taxon>
        <taxon>Culicidae</taxon>
        <taxon>Anophelinae</taxon>
        <taxon>Anopheles</taxon>
        <taxon>Anopheles maculatus group</taxon>
    </lineage>
</organism>
<name>A0A182SN09_9DIPT</name>
<proteinExistence type="predicted"/>
<protein>
    <submittedName>
        <fullName evidence="2">Uncharacterized protein</fullName>
    </submittedName>
</protein>
<reference evidence="2" key="2">
    <citation type="submission" date="2020-05" db="UniProtKB">
        <authorList>
            <consortium name="EnsemblMetazoa"/>
        </authorList>
    </citation>
    <scope>IDENTIFICATION</scope>
    <source>
        <strain evidence="2">maculatus3</strain>
    </source>
</reference>
<reference evidence="3" key="1">
    <citation type="submission" date="2013-09" db="EMBL/GenBank/DDBJ databases">
        <title>The Genome Sequence of Anopheles maculatus species B.</title>
        <authorList>
            <consortium name="The Broad Institute Genomics Platform"/>
            <person name="Neafsey D.E."/>
            <person name="Besansky N."/>
            <person name="Howell P."/>
            <person name="Walton C."/>
            <person name="Young S.K."/>
            <person name="Zeng Q."/>
            <person name="Gargeya S."/>
            <person name="Fitzgerald M."/>
            <person name="Haas B."/>
            <person name="Abouelleil A."/>
            <person name="Allen A.W."/>
            <person name="Alvarado L."/>
            <person name="Arachchi H.M."/>
            <person name="Berlin A.M."/>
            <person name="Chapman S.B."/>
            <person name="Gainer-Dewar J."/>
            <person name="Goldberg J."/>
            <person name="Griggs A."/>
            <person name="Gujja S."/>
            <person name="Hansen M."/>
            <person name="Howarth C."/>
            <person name="Imamovic A."/>
            <person name="Ireland A."/>
            <person name="Larimer J."/>
            <person name="McCowan C."/>
            <person name="Murphy C."/>
            <person name="Pearson M."/>
            <person name="Poon T.W."/>
            <person name="Priest M."/>
            <person name="Roberts A."/>
            <person name="Saif S."/>
            <person name="Shea T."/>
            <person name="Sisk P."/>
            <person name="Sykes S."/>
            <person name="Wortman J."/>
            <person name="Nusbaum C."/>
            <person name="Birren B."/>
        </authorList>
    </citation>
    <scope>NUCLEOTIDE SEQUENCE [LARGE SCALE GENOMIC DNA]</scope>
    <source>
        <strain evidence="3">maculatus3</strain>
    </source>
</reference>
<feature type="compositionally biased region" description="Acidic residues" evidence="1">
    <location>
        <begin position="38"/>
        <end position="47"/>
    </location>
</feature>
<dbReference type="VEuPathDB" id="VectorBase:AMAM010016"/>
<dbReference type="EnsemblMetazoa" id="AMAM010016-RA">
    <property type="protein sequence ID" value="AMAM010016-PA"/>
    <property type="gene ID" value="AMAM010016"/>
</dbReference>
<dbReference type="AlphaFoldDB" id="A0A182SN09"/>
<sequence>MQAQCKGRYPSCKYLILDEENPKALKECDTVDIVKPDEDAEEIEESLETTPDSNSTEATREYTLTYDLNETLEEETPATMYYENGNANDEIEEESEIPLERRYLNEKRKSILLHELNEKLEKDLEQQAAKIQVVNMLWF</sequence>
<dbReference type="Proteomes" id="UP000075901">
    <property type="component" value="Unassembled WGS sequence"/>
</dbReference>
<keyword evidence="3" id="KW-1185">Reference proteome</keyword>
<evidence type="ECO:0000256" key="1">
    <source>
        <dbReference type="SAM" id="MobiDB-lite"/>
    </source>
</evidence>
<evidence type="ECO:0000313" key="2">
    <source>
        <dbReference type="EnsemblMetazoa" id="AMAM010016-PA"/>
    </source>
</evidence>